<keyword evidence="3" id="KW-1185">Reference proteome</keyword>
<accession>A0ABX8R6U1</accession>
<organism evidence="2 3">
    <name type="scientific">Actinomadura graeca</name>
    <dbReference type="NCBI Taxonomy" id="2750812"/>
    <lineage>
        <taxon>Bacteria</taxon>
        <taxon>Bacillati</taxon>
        <taxon>Actinomycetota</taxon>
        <taxon>Actinomycetes</taxon>
        <taxon>Streptosporangiales</taxon>
        <taxon>Thermomonosporaceae</taxon>
        <taxon>Actinomadura</taxon>
    </lineage>
</organism>
<dbReference type="Pfam" id="PF04738">
    <property type="entry name" value="Lant_dehydr_N"/>
    <property type="match status" value="1"/>
</dbReference>
<dbReference type="RefSeq" id="WP_273699960.1">
    <property type="nucleotide sequence ID" value="NZ_CP059572.1"/>
</dbReference>
<feature type="domain" description="Lantibiotic dehydratase N-terminal" evidence="1">
    <location>
        <begin position="106"/>
        <end position="215"/>
    </location>
</feature>
<proteinExistence type="predicted"/>
<gene>
    <name evidence="2" type="ORF">AGRA3207_006075</name>
</gene>
<dbReference type="InterPro" id="IPR006827">
    <property type="entry name" value="Lant_deHydtase_N"/>
</dbReference>
<dbReference type="Proteomes" id="UP001049518">
    <property type="component" value="Chromosome"/>
</dbReference>
<protein>
    <submittedName>
        <fullName evidence="2">Lantibiotic dehydratase</fullName>
    </submittedName>
</protein>
<name>A0ABX8R6U1_9ACTN</name>
<dbReference type="EMBL" id="CP059572">
    <property type="protein sequence ID" value="QXJ24698.1"/>
    <property type="molecule type" value="Genomic_DNA"/>
</dbReference>
<evidence type="ECO:0000313" key="2">
    <source>
        <dbReference type="EMBL" id="QXJ24698.1"/>
    </source>
</evidence>
<reference evidence="2" key="1">
    <citation type="submission" date="2020-07" db="EMBL/GenBank/DDBJ databases">
        <authorList>
            <person name="Tarantini F.S."/>
            <person name="Hong K.W."/>
            <person name="Chan K.G."/>
        </authorList>
    </citation>
    <scope>NUCLEOTIDE SEQUENCE</scope>
    <source>
        <strain evidence="2">32-07</strain>
    </source>
</reference>
<evidence type="ECO:0000259" key="1">
    <source>
        <dbReference type="Pfam" id="PF04738"/>
    </source>
</evidence>
<evidence type="ECO:0000313" key="3">
    <source>
        <dbReference type="Proteomes" id="UP001049518"/>
    </source>
</evidence>
<sequence>MTRQWRLGRVFVLRHSGMPFDWLEGLGASPALLEAADELLDIEESPAVQEAAGPVRAAVASCAPERLPPAARATLEAWCDKAGRFRALYRDADARATEELRAVLRHPPVGEAVFLSNPDVHRNMLLPLLNAAGPLNSRRRRARRQLYTYLQRFCGKAETVSFFGPIGYGGTRAGAGAVLHTGRPRVRRVFLAIWAARELVRALARDPRLLPDLRFHRTRRDADGHGAALASAGAAAVLASIGQDGRTLRGLCRETGLSAREAAGALRELVAAGVLDVALGGGPYDLDPLGTLTGQLGGLPVSPSRDEWLLRLRELDRLRAALETEPFPGKAETLHEMEVLFEKHTGVPARRGAGRTYADRAIVYEECSSGFLLDVGEDLLREWERRLTPVLEICTAHGHAAQRQASRQVATAIRAGGHPPGPDGRREMTLAAYAHRTTELFQPSGSVFQADHAPRYRDAEDVPRLLGEAAALGGDRYAVIDLCPRAGDVAGLGRASLVVARTHHHLQVPGWLDVMHPDPAAFAAEAAAWVAGQGGRVVGFDFGRRNKGYYRFPGREVALRAPSWTDAARPGLLRADELTVRIEEDRVRLAGPGQDDLLAYLPLSDFVKYPPYAALSHPQVLHPVFASDAGGDAEVGVGDVVVQRTRWRVEASEVSGTSGMCGASGATPEARFLVLRRLARRTGHRFVFVRSGRERKPYLIDLEAPPAADLLGHVASAGGPLTAEAMDPGPDGLWLRDAHGRRYVCELRIQAIGRDAP</sequence>